<feature type="chain" id="PRO_5007803329" evidence="1">
    <location>
        <begin position="19"/>
        <end position="158"/>
    </location>
</feature>
<evidence type="ECO:0000256" key="1">
    <source>
        <dbReference type="SAM" id="SignalP"/>
    </source>
</evidence>
<keyword evidence="1" id="KW-0732">Signal</keyword>
<dbReference type="Proteomes" id="UP000070054">
    <property type="component" value="Unassembled WGS sequence"/>
</dbReference>
<name>A0A135T9W0_9PEZI</name>
<feature type="signal peptide" evidence="1">
    <location>
        <begin position="1"/>
        <end position="18"/>
    </location>
</feature>
<organism evidence="2 3">
    <name type="scientific">Colletotrichum nymphaeae SA-01</name>
    <dbReference type="NCBI Taxonomy" id="1460502"/>
    <lineage>
        <taxon>Eukaryota</taxon>
        <taxon>Fungi</taxon>
        <taxon>Dikarya</taxon>
        <taxon>Ascomycota</taxon>
        <taxon>Pezizomycotina</taxon>
        <taxon>Sordariomycetes</taxon>
        <taxon>Hypocreomycetidae</taxon>
        <taxon>Glomerellales</taxon>
        <taxon>Glomerellaceae</taxon>
        <taxon>Colletotrichum</taxon>
        <taxon>Colletotrichum acutatum species complex</taxon>
    </lineage>
</organism>
<keyword evidence="3" id="KW-1185">Reference proteome</keyword>
<accession>A0A135T9W0</accession>
<dbReference type="AlphaFoldDB" id="A0A135T9W0"/>
<dbReference type="EMBL" id="JEMN01001188">
    <property type="protein sequence ID" value="KXH44936.1"/>
    <property type="molecule type" value="Genomic_DNA"/>
</dbReference>
<reference evidence="2 3" key="1">
    <citation type="submission" date="2014-02" db="EMBL/GenBank/DDBJ databases">
        <title>The genome sequence of Colletotrichum nymphaeae SA-01.</title>
        <authorList>
            <person name="Baroncelli R."/>
            <person name="Thon M.R."/>
        </authorList>
    </citation>
    <scope>NUCLEOTIDE SEQUENCE [LARGE SCALE GENOMIC DNA]</scope>
    <source>
        <strain evidence="2 3">SA-01</strain>
    </source>
</reference>
<gene>
    <name evidence="2" type="ORF">CNYM01_07074</name>
</gene>
<evidence type="ECO:0000313" key="2">
    <source>
        <dbReference type="EMBL" id="KXH44936.1"/>
    </source>
</evidence>
<protein>
    <submittedName>
        <fullName evidence="2">Uncharacterized protein</fullName>
    </submittedName>
</protein>
<evidence type="ECO:0000313" key="3">
    <source>
        <dbReference type="Proteomes" id="UP000070054"/>
    </source>
</evidence>
<sequence length="158" mass="17078">MKFLTLVIALTAPLAAHAWTGHVYSTRADCIAGCPAKCQSGGGKYDGCSGGGGATAQDFCKIPITIDYHSSCVEDIVFPQNLSDRSILAPCSRNIDRMTQTRLVNKKLCPHQSDAELAHIVDYLMLVVDIKVDVSRMETMPAPRPSEPTVTVKTIVLE</sequence>
<comment type="caution">
    <text evidence="2">The sequence shown here is derived from an EMBL/GenBank/DDBJ whole genome shotgun (WGS) entry which is preliminary data.</text>
</comment>
<proteinExistence type="predicted"/>